<reference evidence="2 3" key="1">
    <citation type="submission" date="2019-07" db="EMBL/GenBank/DDBJ databases">
        <title>Genomics analysis of Aphanomyces spp. identifies a new class of oomycete effector associated with host adaptation.</title>
        <authorList>
            <person name="Gaulin E."/>
        </authorList>
    </citation>
    <scope>NUCLEOTIDE SEQUENCE [LARGE SCALE GENOMIC DNA]</scope>
    <source>
        <strain evidence="2 3">ATCC 201684</strain>
    </source>
</reference>
<dbReference type="InterPro" id="IPR037191">
    <property type="entry name" value="VPS9_dom_sf"/>
</dbReference>
<keyword evidence="3" id="KW-1185">Reference proteome</keyword>
<dbReference type="SUPFAM" id="SSF109993">
    <property type="entry name" value="VPS9 domain"/>
    <property type="match status" value="1"/>
</dbReference>
<proteinExistence type="predicted"/>
<dbReference type="GO" id="GO:0031267">
    <property type="term" value="F:small GTPase binding"/>
    <property type="evidence" value="ECO:0007669"/>
    <property type="project" value="TreeGrafter"/>
</dbReference>
<dbReference type="Pfam" id="PF02204">
    <property type="entry name" value="VPS9"/>
    <property type="match status" value="1"/>
</dbReference>
<evidence type="ECO:0000313" key="2">
    <source>
        <dbReference type="EMBL" id="KAF0725046.1"/>
    </source>
</evidence>
<organism evidence="2 3">
    <name type="scientific">Aphanomyces euteiches</name>
    <dbReference type="NCBI Taxonomy" id="100861"/>
    <lineage>
        <taxon>Eukaryota</taxon>
        <taxon>Sar</taxon>
        <taxon>Stramenopiles</taxon>
        <taxon>Oomycota</taxon>
        <taxon>Saprolegniomycetes</taxon>
        <taxon>Saprolegniales</taxon>
        <taxon>Verrucalvaceae</taxon>
        <taxon>Aphanomyces</taxon>
    </lineage>
</organism>
<name>A0A6G0WF99_9STRA</name>
<dbReference type="InterPro" id="IPR045046">
    <property type="entry name" value="Vps9-like"/>
</dbReference>
<dbReference type="Gene3D" id="1.20.1050.80">
    <property type="entry name" value="VPS9 domain"/>
    <property type="match status" value="1"/>
</dbReference>
<dbReference type="GO" id="GO:0005085">
    <property type="term" value="F:guanyl-nucleotide exchange factor activity"/>
    <property type="evidence" value="ECO:0007669"/>
    <property type="project" value="InterPro"/>
</dbReference>
<evidence type="ECO:0000313" key="3">
    <source>
        <dbReference type="Proteomes" id="UP000481153"/>
    </source>
</evidence>
<gene>
    <name evidence="2" type="ORF">Ae201684_016444</name>
</gene>
<comment type="caution">
    <text evidence="2">The sequence shown here is derived from an EMBL/GenBank/DDBJ whole genome shotgun (WGS) entry which is preliminary data.</text>
</comment>
<dbReference type="EMBL" id="VJMJ01000253">
    <property type="protein sequence ID" value="KAF0725046.1"/>
    <property type="molecule type" value="Genomic_DNA"/>
</dbReference>
<dbReference type="PANTHER" id="PTHR23101:SF25">
    <property type="entry name" value="GTPASE-ACTIVATING PROTEIN AND VPS9 DOMAIN-CONTAINING PROTEIN 1"/>
    <property type="match status" value="1"/>
</dbReference>
<dbReference type="AlphaFoldDB" id="A0A6G0WF99"/>
<dbReference type="GO" id="GO:0005829">
    <property type="term" value="C:cytosol"/>
    <property type="evidence" value="ECO:0007669"/>
    <property type="project" value="TreeGrafter"/>
</dbReference>
<sequence length="413" mass="46040">MEDESMDLTANENCYLARQSPASMGRVRAMTVPLRRQYGFRSFQMLRQEHDKQEFAKLDSNNGIRTARIDQVVASARKRRVGSSSPQKLKQSVFAALFVDLPSVEKQALAQLVDADFVQTMKARLASREALPEDRITAHFSNIFHATPIATPLVRPIKHSLGNVLLEFARVFHTLYMDFVDSNQKEDIVDRATADVREFSELMVQVVKFKYPFLPPDCSNLVEQAVEDALFVHLQPTLHGLFMAQHRGEDAELASQTTSLRQRADIMDLLEMEPLFRLNGSSSTVLPTSIKSQLTLARYAQATALMNDLPARRSPSQKIECIAQVCHCIDDSIKAFYATHPNPPPLEKLHITADALVPVLAYVVVMAGPIACHHLASHIALMDAFLPHRLSAGHGAFSLTMLHGAIVHLQSVL</sequence>
<dbReference type="Proteomes" id="UP000481153">
    <property type="component" value="Unassembled WGS sequence"/>
</dbReference>
<dbReference type="PROSITE" id="PS51205">
    <property type="entry name" value="VPS9"/>
    <property type="match status" value="1"/>
</dbReference>
<evidence type="ECO:0000259" key="1">
    <source>
        <dbReference type="PROSITE" id="PS51205"/>
    </source>
</evidence>
<dbReference type="VEuPathDB" id="FungiDB:AeMF1_000012"/>
<dbReference type="GO" id="GO:0030139">
    <property type="term" value="C:endocytic vesicle"/>
    <property type="evidence" value="ECO:0007669"/>
    <property type="project" value="TreeGrafter"/>
</dbReference>
<protein>
    <recommendedName>
        <fullName evidence="1">VPS9 domain-containing protein</fullName>
    </recommendedName>
</protein>
<feature type="domain" description="VPS9" evidence="1">
    <location>
        <begin position="247"/>
        <end position="413"/>
    </location>
</feature>
<accession>A0A6G0WF99</accession>
<dbReference type="GO" id="GO:0016192">
    <property type="term" value="P:vesicle-mediated transport"/>
    <property type="evidence" value="ECO:0007669"/>
    <property type="project" value="InterPro"/>
</dbReference>
<dbReference type="PANTHER" id="PTHR23101">
    <property type="entry name" value="RAB GDP/GTP EXCHANGE FACTOR"/>
    <property type="match status" value="1"/>
</dbReference>
<dbReference type="InterPro" id="IPR003123">
    <property type="entry name" value="VPS9"/>
</dbReference>